<proteinExistence type="predicted"/>
<evidence type="ECO:0000313" key="2">
    <source>
        <dbReference type="EMBL" id="KIK10508.1"/>
    </source>
</evidence>
<name>A0A0C9YR83_9AGAM</name>
<evidence type="ECO:0000256" key="1">
    <source>
        <dbReference type="SAM" id="MobiDB-lite"/>
    </source>
</evidence>
<dbReference type="HOGENOM" id="CLU_2146875_0_0_1"/>
<reference evidence="3" key="2">
    <citation type="submission" date="2015-01" db="EMBL/GenBank/DDBJ databases">
        <title>Evolutionary Origins and Diversification of the Mycorrhizal Mutualists.</title>
        <authorList>
            <consortium name="DOE Joint Genome Institute"/>
            <consortium name="Mycorrhizal Genomics Consortium"/>
            <person name="Kohler A."/>
            <person name="Kuo A."/>
            <person name="Nagy L.G."/>
            <person name="Floudas D."/>
            <person name="Copeland A."/>
            <person name="Barry K.W."/>
            <person name="Cichocki N."/>
            <person name="Veneault-Fourrey C."/>
            <person name="LaButti K."/>
            <person name="Lindquist E.A."/>
            <person name="Lipzen A."/>
            <person name="Lundell T."/>
            <person name="Morin E."/>
            <person name="Murat C."/>
            <person name="Riley R."/>
            <person name="Ohm R."/>
            <person name="Sun H."/>
            <person name="Tunlid A."/>
            <person name="Henrissat B."/>
            <person name="Grigoriev I.V."/>
            <person name="Hibbett D.S."/>
            <person name="Martin F."/>
        </authorList>
    </citation>
    <scope>NUCLEOTIDE SEQUENCE [LARGE SCALE GENOMIC DNA]</scope>
    <source>
        <strain evidence="3">441</strain>
    </source>
</reference>
<reference evidence="2 3" key="1">
    <citation type="submission" date="2014-04" db="EMBL/GenBank/DDBJ databases">
        <authorList>
            <consortium name="DOE Joint Genome Institute"/>
            <person name="Kuo A."/>
            <person name="Kohler A."/>
            <person name="Costa M.D."/>
            <person name="Nagy L.G."/>
            <person name="Floudas D."/>
            <person name="Copeland A."/>
            <person name="Barry K.W."/>
            <person name="Cichocki N."/>
            <person name="Veneault-Fourrey C."/>
            <person name="LaButti K."/>
            <person name="Lindquist E.A."/>
            <person name="Lipzen A."/>
            <person name="Lundell T."/>
            <person name="Morin E."/>
            <person name="Murat C."/>
            <person name="Sun H."/>
            <person name="Tunlid A."/>
            <person name="Henrissat B."/>
            <person name="Grigoriev I.V."/>
            <person name="Hibbett D.S."/>
            <person name="Martin F."/>
            <person name="Nordberg H.P."/>
            <person name="Cantor M.N."/>
            <person name="Hua S.X."/>
        </authorList>
    </citation>
    <scope>NUCLEOTIDE SEQUENCE [LARGE SCALE GENOMIC DNA]</scope>
    <source>
        <strain evidence="2 3">441</strain>
    </source>
</reference>
<sequence length="112" mass="11829">MTITISMQCTNDQYINVVGSTSSETNSPTGYTSTSKGSLMPYHTADAPNGRTETTSARTMDGPKTRCHILFGKNSPDRTPETSGGICTSLTSVVARLTSSLHAALLCLTAPR</sequence>
<evidence type="ECO:0000313" key="3">
    <source>
        <dbReference type="Proteomes" id="UP000054018"/>
    </source>
</evidence>
<organism evidence="2 3">
    <name type="scientific">Pisolithus microcarpus 441</name>
    <dbReference type="NCBI Taxonomy" id="765257"/>
    <lineage>
        <taxon>Eukaryota</taxon>
        <taxon>Fungi</taxon>
        <taxon>Dikarya</taxon>
        <taxon>Basidiomycota</taxon>
        <taxon>Agaricomycotina</taxon>
        <taxon>Agaricomycetes</taxon>
        <taxon>Agaricomycetidae</taxon>
        <taxon>Boletales</taxon>
        <taxon>Sclerodermatineae</taxon>
        <taxon>Pisolithaceae</taxon>
        <taxon>Pisolithus</taxon>
    </lineage>
</organism>
<protein>
    <submittedName>
        <fullName evidence="2">Uncharacterized protein</fullName>
    </submittedName>
</protein>
<dbReference type="Proteomes" id="UP000054018">
    <property type="component" value="Unassembled WGS sequence"/>
</dbReference>
<dbReference type="AlphaFoldDB" id="A0A0C9YR83"/>
<keyword evidence="3" id="KW-1185">Reference proteome</keyword>
<accession>A0A0C9YR83</accession>
<dbReference type="EMBL" id="KN834624">
    <property type="protein sequence ID" value="KIK10508.1"/>
    <property type="molecule type" value="Genomic_DNA"/>
</dbReference>
<feature type="compositionally biased region" description="Polar residues" evidence="1">
    <location>
        <begin position="20"/>
        <end position="37"/>
    </location>
</feature>
<feature type="region of interest" description="Disordered" evidence="1">
    <location>
        <begin position="20"/>
        <end position="63"/>
    </location>
</feature>
<gene>
    <name evidence="2" type="ORF">PISMIDRAFT_20332</name>
</gene>